<evidence type="ECO:0000313" key="2">
    <source>
        <dbReference type="Proteomes" id="UP000005239"/>
    </source>
</evidence>
<sequence length="76" mass="8493">MAVFLMNQNQYTEEMLEILMSNKDDTTQHISSVFPTESSTPVFTCGINQFTPSTTVIPGHCFKTATPNRFNGDDSQ</sequence>
<dbReference type="AlphaFoldDB" id="A0A2A6CBC6"/>
<keyword evidence="2" id="KW-1185">Reference proteome</keyword>
<organism evidence="1 2">
    <name type="scientific">Pristionchus pacificus</name>
    <name type="common">Parasitic nematode worm</name>
    <dbReference type="NCBI Taxonomy" id="54126"/>
    <lineage>
        <taxon>Eukaryota</taxon>
        <taxon>Metazoa</taxon>
        <taxon>Ecdysozoa</taxon>
        <taxon>Nematoda</taxon>
        <taxon>Chromadorea</taxon>
        <taxon>Rhabditida</taxon>
        <taxon>Rhabditina</taxon>
        <taxon>Diplogasteromorpha</taxon>
        <taxon>Diplogasteroidea</taxon>
        <taxon>Neodiplogasteridae</taxon>
        <taxon>Pristionchus</taxon>
    </lineage>
</organism>
<reference evidence="2" key="1">
    <citation type="journal article" date="2008" name="Nat. Genet.">
        <title>The Pristionchus pacificus genome provides a unique perspective on nematode lifestyle and parasitism.</title>
        <authorList>
            <person name="Dieterich C."/>
            <person name="Clifton S.W."/>
            <person name="Schuster L.N."/>
            <person name="Chinwalla A."/>
            <person name="Delehaunty K."/>
            <person name="Dinkelacker I."/>
            <person name="Fulton L."/>
            <person name="Fulton R."/>
            <person name="Godfrey J."/>
            <person name="Minx P."/>
            <person name="Mitreva M."/>
            <person name="Roeseler W."/>
            <person name="Tian H."/>
            <person name="Witte H."/>
            <person name="Yang S.P."/>
            <person name="Wilson R.K."/>
            <person name="Sommer R.J."/>
        </authorList>
    </citation>
    <scope>NUCLEOTIDE SEQUENCE [LARGE SCALE GENOMIC DNA]</scope>
    <source>
        <strain evidence="2">PS312</strain>
    </source>
</reference>
<reference evidence="1" key="2">
    <citation type="submission" date="2022-06" db="UniProtKB">
        <authorList>
            <consortium name="EnsemblMetazoa"/>
        </authorList>
    </citation>
    <scope>IDENTIFICATION</scope>
    <source>
        <strain evidence="1">PS312</strain>
    </source>
</reference>
<dbReference type="EnsemblMetazoa" id="PPA44969.1">
    <property type="protein sequence ID" value="PPA44969.1"/>
    <property type="gene ID" value="WBGene00283338"/>
</dbReference>
<dbReference type="Proteomes" id="UP000005239">
    <property type="component" value="Unassembled WGS sequence"/>
</dbReference>
<accession>A0A2A6CBC6</accession>
<protein>
    <submittedName>
        <fullName evidence="1">Uncharacterized protein</fullName>
    </submittedName>
</protein>
<name>A0A2A6CBC6_PRIPA</name>
<evidence type="ECO:0000313" key="1">
    <source>
        <dbReference type="EnsemblMetazoa" id="PPA44969.1"/>
    </source>
</evidence>
<gene>
    <name evidence="1" type="primary">WBGene00283338</name>
</gene>
<accession>A0A8R1V3K1</accession>
<proteinExistence type="predicted"/>